<organism evidence="2 3">
    <name type="scientific">Tanacetum coccineum</name>
    <dbReference type="NCBI Taxonomy" id="301880"/>
    <lineage>
        <taxon>Eukaryota</taxon>
        <taxon>Viridiplantae</taxon>
        <taxon>Streptophyta</taxon>
        <taxon>Embryophyta</taxon>
        <taxon>Tracheophyta</taxon>
        <taxon>Spermatophyta</taxon>
        <taxon>Magnoliopsida</taxon>
        <taxon>eudicotyledons</taxon>
        <taxon>Gunneridae</taxon>
        <taxon>Pentapetalae</taxon>
        <taxon>asterids</taxon>
        <taxon>campanulids</taxon>
        <taxon>Asterales</taxon>
        <taxon>Asteraceae</taxon>
        <taxon>Asteroideae</taxon>
        <taxon>Anthemideae</taxon>
        <taxon>Anthemidinae</taxon>
        <taxon>Tanacetum</taxon>
    </lineage>
</organism>
<reference evidence="2" key="1">
    <citation type="journal article" date="2022" name="Int. J. Mol. Sci.">
        <title>Draft Genome of Tanacetum Coccineum: Genomic Comparison of Closely Related Tanacetum-Family Plants.</title>
        <authorList>
            <person name="Yamashiro T."/>
            <person name="Shiraishi A."/>
            <person name="Nakayama K."/>
            <person name="Satake H."/>
        </authorList>
    </citation>
    <scope>NUCLEOTIDE SEQUENCE</scope>
</reference>
<evidence type="ECO:0000256" key="1">
    <source>
        <dbReference type="SAM" id="MobiDB-lite"/>
    </source>
</evidence>
<dbReference type="Proteomes" id="UP001151760">
    <property type="component" value="Unassembled WGS sequence"/>
</dbReference>
<gene>
    <name evidence="2" type="ORF">Tco_1112376</name>
</gene>
<comment type="caution">
    <text evidence="2">The sequence shown here is derived from an EMBL/GenBank/DDBJ whole genome shotgun (WGS) entry which is preliminary data.</text>
</comment>
<protein>
    <submittedName>
        <fullName evidence="2">Uncharacterized protein</fullName>
    </submittedName>
</protein>
<reference evidence="2" key="2">
    <citation type="submission" date="2022-01" db="EMBL/GenBank/DDBJ databases">
        <authorList>
            <person name="Yamashiro T."/>
            <person name="Shiraishi A."/>
            <person name="Satake H."/>
            <person name="Nakayama K."/>
        </authorList>
    </citation>
    <scope>NUCLEOTIDE SEQUENCE</scope>
</reference>
<name>A0ABQ5IRY1_9ASTR</name>
<sequence length="147" mass="16520">MVTRRLALCPRGMALPGRYHATHTKCAESVHLGKSGENDLDVMKQARATYRDENKGTLFVQEDAWEVLKSHAKWDAPSPVEPVDLTWANKSRGQATRSYSVKMKDHVPRAPAKPPILPKEANPRPRRAPREVTRQTHSGAYVNRISS</sequence>
<proteinExistence type="predicted"/>
<keyword evidence="3" id="KW-1185">Reference proteome</keyword>
<evidence type="ECO:0000313" key="3">
    <source>
        <dbReference type="Proteomes" id="UP001151760"/>
    </source>
</evidence>
<dbReference type="EMBL" id="BQNB010021021">
    <property type="protein sequence ID" value="GJU02038.1"/>
    <property type="molecule type" value="Genomic_DNA"/>
</dbReference>
<feature type="region of interest" description="Disordered" evidence="1">
    <location>
        <begin position="91"/>
        <end position="147"/>
    </location>
</feature>
<accession>A0ABQ5IRY1</accession>
<evidence type="ECO:0000313" key="2">
    <source>
        <dbReference type="EMBL" id="GJU02038.1"/>
    </source>
</evidence>